<dbReference type="EMBL" id="CAXIXY010000003">
    <property type="protein sequence ID" value="CAL2080202.1"/>
    <property type="molecule type" value="Genomic_DNA"/>
</dbReference>
<gene>
    <name evidence="2" type="ORF">T190607A01A_10990</name>
</gene>
<feature type="chain" id="PRO_5046690208" description="Secretory lipase" evidence="1">
    <location>
        <begin position="28"/>
        <end position="452"/>
    </location>
</feature>
<dbReference type="PROSITE" id="PS51257">
    <property type="entry name" value="PROKAR_LIPOPROTEIN"/>
    <property type="match status" value="1"/>
</dbReference>
<dbReference type="Gene3D" id="1.10.260.160">
    <property type="match status" value="1"/>
</dbReference>
<dbReference type="SUPFAM" id="SSF53474">
    <property type="entry name" value="alpha/beta-Hydrolases"/>
    <property type="match status" value="1"/>
</dbReference>
<dbReference type="InterPro" id="IPR029058">
    <property type="entry name" value="AB_hydrolase_fold"/>
</dbReference>
<dbReference type="Gene3D" id="3.40.50.1820">
    <property type="entry name" value="alpha/beta hydrolase"/>
    <property type="match status" value="1"/>
</dbReference>
<dbReference type="RefSeq" id="WP_348710749.1">
    <property type="nucleotide sequence ID" value="NZ_CAXIXY010000003.1"/>
</dbReference>
<name>A0ABM9NV46_9FLAO</name>
<dbReference type="PANTHER" id="PTHR34853:SF1">
    <property type="entry name" value="LIPASE 5"/>
    <property type="match status" value="1"/>
</dbReference>
<keyword evidence="3" id="KW-1185">Reference proteome</keyword>
<evidence type="ECO:0000313" key="2">
    <source>
        <dbReference type="EMBL" id="CAL2080202.1"/>
    </source>
</evidence>
<feature type="signal peptide" evidence="1">
    <location>
        <begin position="1"/>
        <end position="27"/>
    </location>
</feature>
<evidence type="ECO:0000313" key="3">
    <source>
        <dbReference type="Proteomes" id="UP001497416"/>
    </source>
</evidence>
<dbReference type="InterPro" id="IPR005152">
    <property type="entry name" value="Lipase_secreted"/>
</dbReference>
<sequence length="452" mass="51765">MNLLKPFQKRLLIIASIISLCFFYSCAEDEINNEDVSQQLSEVNLLTTVNEKNFQPPNEIVTKLGKKYGMKTEEFIESSKSSEKIYSGITVNIYKVSTQSPHPDGSGRSIQISGVVLIPKYKDRIVWFKKEKIPYRIRFVTPFTYTSNSSAASVSYSNIFSIPDEIDQLVPLTMIAQAWTGKFAVFVPDYPGFGDSFGDCFPPFVNKDAHNRSNYDFLKAGIQQLENMGYELKDEMLIQGYSQGAFSAIQFARYLETNNLKKVKGLSAGGTPALLDNFIVKARSESFHPHPFFFPYAYYGMKENNLISIGEERIIQLNKFASTQQYDNYDQIRALYDGTNSILKLQFALPNIPSRLLMSDFINANPNDPSSDYANFFNTLRNNSIQPWNNRCQFRMFHGKLDNAVYTSQAFEYYQKHKSFGGSVSFDYTLGEHITGYLPFLLKTNDWFWDLR</sequence>
<reference evidence="2 3" key="1">
    <citation type="submission" date="2024-05" db="EMBL/GenBank/DDBJ databases">
        <authorList>
            <person name="Duchaud E."/>
        </authorList>
    </citation>
    <scope>NUCLEOTIDE SEQUENCE [LARGE SCALE GENOMIC DNA]</scope>
    <source>
        <strain evidence="2">Ena-SAMPLE-TAB-13-05-2024-13:56:06:370-140302</strain>
    </source>
</reference>
<comment type="caution">
    <text evidence="2">The sequence shown here is derived from an EMBL/GenBank/DDBJ whole genome shotgun (WGS) entry which is preliminary data.</text>
</comment>
<dbReference type="PANTHER" id="PTHR34853">
    <property type="match status" value="1"/>
</dbReference>
<keyword evidence="1" id="KW-0732">Signal</keyword>
<accession>A0ABM9NV46</accession>
<proteinExistence type="predicted"/>
<evidence type="ECO:0008006" key="4">
    <source>
        <dbReference type="Google" id="ProtNLM"/>
    </source>
</evidence>
<organism evidence="2 3">
    <name type="scientific">Tenacibaculum platacis</name>
    <dbReference type="NCBI Taxonomy" id="3137852"/>
    <lineage>
        <taxon>Bacteria</taxon>
        <taxon>Pseudomonadati</taxon>
        <taxon>Bacteroidota</taxon>
        <taxon>Flavobacteriia</taxon>
        <taxon>Flavobacteriales</taxon>
        <taxon>Flavobacteriaceae</taxon>
        <taxon>Tenacibaculum</taxon>
    </lineage>
</organism>
<evidence type="ECO:0000256" key="1">
    <source>
        <dbReference type="SAM" id="SignalP"/>
    </source>
</evidence>
<dbReference type="Proteomes" id="UP001497416">
    <property type="component" value="Unassembled WGS sequence"/>
</dbReference>
<protein>
    <recommendedName>
        <fullName evidence="4">Secretory lipase</fullName>
    </recommendedName>
</protein>